<evidence type="ECO:0000313" key="3">
    <source>
        <dbReference type="EMBL" id="EPS42116.1"/>
    </source>
</evidence>
<feature type="signal peptide" evidence="2">
    <location>
        <begin position="1"/>
        <end position="20"/>
    </location>
</feature>
<dbReference type="Proteomes" id="UP000015100">
    <property type="component" value="Unassembled WGS sequence"/>
</dbReference>
<evidence type="ECO:0000256" key="2">
    <source>
        <dbReference type="SAM" id="SignalP"/>
    </source>
</evidence>
<feature type="region of interest" description="Disordered" evidence="1">
    <location>
        <begin position="807"/>
        <end position="833"/>
    </location>
</feature>
<reference evidence="3 4" key="1">
    <citation type="journal article" date="2013" name="PLoS Genet.">
        <title>Genomic mechanisms accounting for the adaptation to parasitism in nematode-trapping fungi.</title>
        <authorList>
            <person name="Meerupati T."/>
            <person name="Andersson K.M."/>
            <person name="Friman E."/>
            <person name="Kumar D."/>
            <person name="Tunlid A."/>
            <person name="Ahren D."/>
        </authorList>
    </citation>
    <scope>NUCLEOTIDE SEQUENCE [LARGE SCALE GENOMIC DNA]</scope>
    <source>
        <strain evidence="3 4">CBS 200.50</strain>
    </source>
</reference>
<name>S8ALV3_DACHA</name>
<reference evidence="4" key="2">
    <citation type="submission" date="2013-04" db="EMBL/GenBank/DDBJ databases">
        <title>Genomic mechanisms accounting for the adaptation to parasitism in nematode-trapping fungi.</title>
        <authorList>
            <person name="Ahren D.G."/>
        </authorList>
    </citation>
    <scope>NUCLEOTIDE SEQUENCE [LARGE SCALE GENOMIC DNA]</scope>
    <source>
        <strain evidence="4">CBS 200.50</strain>
    </source>
</reference>
<dbReference type="AlphaFoldDB" id="S8ALV3"/>
<feature type="chain" id="PRO_5004547870" evidence="2">
    <location>
        <begin position="21"/>
        <end position="856"/>
    </location>
</feature>
<comment type="caution">
    <text evidence="3">The sequence shown here is derived from an EMBL/GenBank/DDBJ whole genome shotgun (WGS) entry which is preliminary data.</text>
</comment>
<proteinExistence type="predicted"/>
<dbReference type="HOGENOM" id="CLU_333700_0_0_1"/>
<organism evidence="3 4">
    <name type="scientific">Dactylellina haptotyla (strain CBS 200.50)</name>
    <name type="common">Nematode-trapping fungus</name>
    <name type="synonym">Monacrosporium haptotylum</name>
    <dbReference type="NCBI Taxonomy" id="1284197"/>
    <lineage>
        <taxon>Eukaryota</taxon>
        <taxon>Fungi</taxon>
        <taxon>Dikarya</taxon>
        <taxon>Ascomycota</taxon>
        <taxon>Pezizomycotina</taxon>
        <taxon>Orbiliomycetes</taxon>
        <taxon>Orbiliales</taxon>
        <taxon>Orbiliaceae</taxon>
        <taxon>Dactylellina</taxon>
    </lineage>
</organism>
<accession>S8ALV3</accession>
<dbReference type="EMBL" id="AQGS01000129">
    <property type="protein sequence ID" value="EPS42116.1"/>
    <property type="molecule type" value="Genomic_DNA"/>
</dbReference>
<evidence type="ECO:0000313" key="4">
    <source>
        <dbReference type="Proteomes" id="UP000015100"/>
    </source>
</evidence>
<dbReference type="OMA" id="RTHNRME"/>
<protein>
    <submittedName>
        <fullName evidence="3">Uncharacterized protein</fullName>
    </submittedName>
</protein>
<evidence type="ECO:0000256" key="1">
    <source>
        <dbReference type="SAM" id="MobiDB-lite"/>
    </source>
</evidence>
<sequence length="856" mass="97451">MRLFNCVLIFLGLEARSLFAFRIDVQWGTPNPFLQDLRSFQPEAEFYNQTLLRLQESFTIETDRTHNRMEKACKTITQPWTQAKDRNDRDYLRRTGFVKAVRITQTPQSIPVNRDIPPFTHPYQRSARGIAFFASDKCKGEPKLIIWPKQAMDMDYPTTRRYEVFRSPNEIENFWYKWAQTFEFSDFDVKKDPNSHSHYNKARPQFWNAMDIEDQAAIDVFKNKYPENAYLKKDLLGSPMGTPYHQPFWSFREIFPTRSDSIWRQIVNPAASEFSYWDIPMINIQLDHRNGGGEQRDNSFMNFVPYGLADSSRATVFEVIEQEYARFYQLIVDILGVPGKSWLKRLKWSSKRQKAAIGKLAAVGDPLAPFHAETVKSLERFPGETKLGRLQPYQIYTTSPSKPDKREWFLPPSWLNVPVWNPSAGKLVKAPNGQMVPTGAFEMVPNPNRIMYSSVHITYQQNGQFTVQTVPVVSNPVHALGKEAIVLLEELPLTDFLSQSSRRVPIISDYARPDSENRVVGHYYRGSAVGGDSLEQFTTLTRPKSDRVQYMKRPQPGQPRMSQDQVPQAMEQVVVNNPLDIPTWQRSNAIYSHRPPVQLNEPQLPGIPEQLGSNMDMEVSIPTRPRSPTIYSRPVGQGLRVNTGADLRTGRPVESMVEEYKLVPDPSSVTAGSLSSLAESLIDEVNQQRAADMDIEQTSNLVDALRVPVIRRPSKEEQQLRIEKLADSQVSYRPPQDLLESTNSLLQSRRRPIPSEVQFLQDSVVNYRPPPEQNLRENVLLASQHPSINGDIVIPVGDANGLMESLVINSKEPRRRSTASSKSSGTGKKENCIVPPADTQVARNVCSALICCNPVN</sequence>
<keyword evidence="4" id="KW-1185">Reference proteome</keyword>
<dbReference type="OrthoDB" id="5387081at2759"/>
<gene>
    <name evidence="3" type="ORF">H072_3846</name>
</gene>
<keyword evidence="2" id="KW-0732">Signal</keyword>